<dbReference type="InterPro" id="IPR000668">
    <property type="entry name" value="Peptidase_C1A_C"/>
</dbReference>
<feature type="domain" description="Peptidase C1A papain C-terminal" evidence="3">
    <location>
        <begin position="109"/>
        <end position="228"/>
    </location>
</feature>
<dbReference type="InterPro" id="IPR038765">
    <property type="entry name" value="Papain-like_cys_pep_sf"/>
</dbReference>
<keyword evidence="2" id="KW-0732">Signal</keyword>
<dbReference type="InterPro" id="IPR013201">
    <property type="entry name" value="Prot_inhib_I29"/>
</dbReference>
<reference evidence="5" key="1">
    <citation type="submission" date="2018-11" db="EMBL/GenBank/DDBJ databases">
        <title>Myxobolus squamalis genome and transcriptome.</title>
        <authorList>
            <person name="Yahalomi D."/>
            <person name="Atkinson S.D."/>
            <person name="Neuhof M."/>
            <person name="Chang E.S."/>
            <person name="Philippe H."/>
            <person name="Cartwright P."/>
            <person name="Bartholomew J.L."/>
            <person name="Huchon D."/>
        </authorList>
    </citation>
    <scope>NUCLEOTIDE SEQUENCE</scope>
    <source>
        <strain evidence="5">71B08</strain>
        <tissue evidence="5">Whole</tissue>
    </source>
</reference>
<dbReference type="SUPFAM" id="SSF54001">
    <property type="entry name" value="Cysteine proteinases"/>
    <property type="match status" value="1"/>
</dbReference>
<dbReference type="Gene3D" id="3.90.70.10">
    <property type="entry name" value="Cysteine proteinases"/>
    <property type="match status" value="1"/>
</dbReference>
<evidence type="ECO:0000313" key="5">
    <source>
        <dbReference type="EMBL" id="NDJ96493.1"/>
    </source>
</evidence>
<dbReference type="InterPro" id="IPR039417">
    <property type="entry name" value="Peptidase_C1A_papain-like"/>
</dbReference>
<dbReference type="EMBL" id="GHBR01001148">
    <property type="protein sequence ID" value="NDJ96493.1"/>
    <property type="molecule type" value="Transcribed_RNA"/>
</dbReference>
<accession>A0A6B2G6W8</accession>
<dbReference type="Pfam" id="PF00112">
    <property type="entry name" value="Peptidase_C1"/>
    <property type="match status" value="1"/>
</dbReference>
<dbReference type="SMART" id="SM00645">
    <property type="entry name" value="Pept_C1"/>
    <property type="match status" value="1"/>
</dbReference>
<evidence type="ECO:0000259" key="3">
    <source>
        <dbReference type="SMART" id="SM00645"/>
    </source>
</evidence>
<comment type="similarity">
    <text evidence="1">Belongs to the peptidase C1 family.</text>
</comment>
<sequence length="228" mass="26302">MLAILIFFCLTINLFNQLRIENSLLNREWEDYKFKYNLKFSRDEEIVRQETFLQNYQFIVDTNAKNLNFTLEMNQFGHLKTHKISKSLIQKEIPKSYQNKSLKIVGGYIPKKFDWREKGVVSPVKNQFECGCGYAFSATGAMESAFAIATGKLPYLSEQEIVSCTRNYGNRGCEGGLPEKGFFYSMNKGLSTSADYPYTADEAPCRRPKKKKSLQIEGLWGNWQRQGT</sequence>
<feature type="signal peptide" evidence="2">
    <location>
        <begin position="1"/>
        <end position="17"/>
    </location>
</feature>
<name>A0A6B2G6W8_MYXSQ</name>
<dbReference type="AlphaFoldDB" id="A0A6B2G6W8"/>
<feature type="domain" description="Cathepsin propeptide inhibitor" evidence="4">
    <location>
        <begin position="29"/>
        <end position="84"/>
    </location>
</feature>
<dbReference type="SMART" id="SM00848">
    <property type="entry name" value="Inhibitor_I29"/>
    <property type="match status" value="1"/>
</dbReference>
<organism evidence="5">
    <name type="scientific">Myxobolus squamalis</name>
    <name type="common">Myxosporean</name>
    <dbReference type="NCBI Taxonomy" id="59785"/>
    <lineage>
        <taxon>Eukaryota</taxon>
        <taxon>Metazoa</taxon>
        <taxon>Cnidaria</taxon>
        <taxon>Myxozoa</taxon>
        <taxon>Myxosporea</taxon>
        <taxon>Bivalvulida</taxon>
        <taxon>Platysporina</taxon>
        <taxon>Myxobolidae</taxon>
        <taxon>Myxobolus</taxon>
    </lineage>
</organism>
<dbReference type="PANTHER" id="PTHR12411">
    <property type="entry name" value="CYSTEINE PROTEASE FAMILY C1-RELATED"/>
    <property type="match status" value="1"/>
</dbReference>
<dbReference type="GO" id="GO:0008234">
    <property type="term" value="F:cysteine-type peptidase activity"/>
    <property type="evidence" value="ECO:0007669"/>
    <property type="project" value="InterPro"/>
</dbReference>
<dbReference type="CDD" id="cd02248">
    <property type="entry name" value="Peptidase_C1A"/>
    <property type="match status" value="1"/>
</dbReference>
<dbReference type="InterPro" id="IPR013128">
    <property type="entry name" value="Peptidase_C1A"/>
</dbReference>
<protein>
    <submittedName>
        <fullName evidence="5">Pro-cathepsin H (Trinotate prediction)</fullName>
    </submittedName>
</protein>
<dbReference type="Pfam" id="PF08246">
    <property type="entry name" value="Inhibitor_I29"/>
    <property type="match status" value="1"/>
</dbReference>
<proteinExistence type="inferred from homology"/>
<evidence type="ECO:0000259" key="4">
    <source>
        <dbReference type="SMART" id="SM00848"/>
    </source>
</evidence>
<evidence type="ECO:0000256" key="2">
    <source>
        <dbReference type="SAM" id="SignalP"/>
    </source>
</evidence>
<evidence type="ECO:0000256" key="1">
    <source>
        <dbReference type="ARBA" id="ARBA00008455"/>
    </source>
</evidence>
<dbReference type="GO" id="GO:0006508">
    <property type="term" value="P:proteolysis"/>
    <property type="evidence" value="ECO:0007669"/>
    <property type="project" value="InterPro"/>
</dbReference>
<feature type="chain" id="PRO_5025445686" evidence="2">
    <location>
        <begin position="18"/>
        <end position="228"/>
    </location>
</feature>